<dbReference type="FunFam" id="2.60.120.290:FF:000005">
    <property type="entry name" value="Procollagen C-endopeptidase enhancer 1"/>
    <property type="match status" value="2"/>
</dbReference>
<evidence type="ECO:0000256" key="5">
    <source>
        <dbReference type="ARBA" id="ARBA00023157"/>
    </source>
</evidence>
<evidence type="ECO:0000256" key="1">
    <source>
        <dbReference type="ARBA" id="ARBA00004398"/>
    </source>
</evidence>
<dbReference type="PROSITE" id="PS01180">
    <property type="entry name" value="CUB"/>
    <property type="match status" value="2"/>
</dbReference>
<dbReference type="Gene3D" id="2.60.120.290">
    <property type="entry name" value="Spermadhesin, CUB domain"/>
    <property type="match status" value="2"/>
</dbReference>
<evidence type="ECO:0000313" key="10">
    <source>
        <dbReference type="Proteomes" id="UP000694405"/>
    </source>
</evidence>
<feature type="region of interest" description="Disordered" evidence="8">
    <location>
        <begin position="1"/>
        <end position="28"/>
    </location>
</feature>
<dbReference type="InterPro" id="IPR001134">
    <property type="entry name" value="Netrin_domain"/>
</dbReference>
<feature type="compositionally biased region" description="Polar residues" evidence="8">
    <location>
        <begin position="1"/>
        <end position="18"/>
    </location>
</feature>
<dbReference type="PANTHER" id="PTHR24251:SF24">
    <property type="entry name" value="PROCOLLAGEN C-ENDOPEPTIDASE ENHANCER 1"/>
    <property type="match status" value="1"/>
</dbReference>
<dbReference type="InterPro" id="IPR008993">
    <property type="entry name" value="TIMP-like_OB-fold"/>
</dbReference>
<proteinExistence type="predicted"/>
<dbReference type="GO" id="GO:0006508">
    <property type="term" value="P:proteolysis"/>
    <property type="evidence" value="ECO:0007669"/>
    <property type="project" value="TreeGrafter"/>
</dbReference>
<keyword evidence="6" id="KW-0968">Cytoplasmic vesicle</keyword>
<dbReference type="AlphaFoldDB" id="A0A8V5GPR2"/>
<reference evidence="9" key="3">
    <citation type="submission" date="2025-09" db="UniProtKB">
        <authorList>
            <consortium name="Ensembl"/>
        </authorList>
    </citation>
    <scope>IDENTIFICATION</scope>
</reference>
<accession>A0A8V5GPR2</accession>
<gene>
    <name evidence="9" type="primary">LOC117438092</name>
</gene>
<dbReference type="Pfam" id="PF00431">
    <property type="entry name" value="CUB"/>
    <property type="match status" value="2"/>
</dbReference>
<evidence type="ECO:0000256" key="3">
    <source>
        <dbReference type="ARBA" id="ARBA00022525"/>
    </source>
</evidence>
<dbReference type="Proteomes" id="UP000694405">
    <property type="component" value="Unassembled WGS sequence"/>
</dbReference>
<comment type="subcellular location">
    <subcellularLocation>
        <location evidence="1">Cytoplasmic vesicle</location>
        <location evidence="1">Secretory vesicle</location>
    </subcellularLocation>
    <subcellularLocation>
        <location evidence="2">Secreted</location>
    </subcellularLocation>
</comment>
<dbReference type="InterPro" id="IPR035914">
    <property type="entry name" value="Sperma_CUB_dom_sf"/>
</dbReference>
<dbReference type="SMART" id="SM00643">
    <property type="entry name" value="C345C"/>
    <property type="match status" value="1"/>
</dbReference>
<organism evidence="9 10">
    <name type="scientific">Melopsittacus undulatus</name>
    <name type="common">Budgerigar</name>
    <name type="synonym">Psittacus undulatus</name>
    <dbReference type="NCBI Taxonomy" id="13146"/>
    <lineage>
        <taxon>Eukaryota</taxon>
        <taxon>Metazoa</taxon>
        <taxon>Chordata</taxon>
        <taxon>Craniata</taxon>
        <taxon>Vertebrata</taxon>
        <taxon>Euteleostomi</taxon>
        <taxon>Archelosauria</taxon>
        <taxon>Archosauria</taxon>
        <taxon>Dinosauria</taxon>
        <taxon>Saurischia</taxon>
        <taxon>Theropoda</taxon>
        <taxon>Coelurosauria</taxon>
        <taxon>Aves</taxon>
        <taxon>Neognathae</taxon>
        <taxon>Neoaves</taxon>
        <taxon>Telluraves</taxon>
        <taxon>Australaves</taxon>
        <taxon>Psittaciformes</taxon>
        <taxon>Psittaculidae</taxon>
        <taxon>Melopsittacus</taxon>
    </lineage>
</organism>
<keyword evidence="3" id="KW-0964">Secreted</keyword>
<dbReference type="GO" id="GO:0030133">
    <property type="term" value="C:transport vesicle"/>
    <property type="evidence" value="ECO:0007669"/>
    <property type="project" value="UniProtKB-SubCell"/>
</dbReference>
<dbReference type="CDD" id="cd00041">
    <property type="entry name" value="CUB"/>
    <property type="match status" value="2"/>
</dbReference>
<dbReference type="Gene3D" id="2.40.50.120">
    <property type="match status" value="1"/>
</dbReference>
<dbReference type="PANTHER" id="PTHR24251">
    <property type="entry name" value="OVOCHYMASE-RELATED"/>
    <property type="match status" value="1"/>
</dbReference>
<keyword evidence="4" id="KW-0677">Repeat</keyword>
<dbReference type="SUPFAM" id="SSF49854">
    <property type="entry name" value="Spermadhesin, CUB domain"/>
    <property type="match status" value="2"/>
</dbReference>
<dbReference type="SMART" id="SM00042">
    <property type="entry name" value="CUB"/>
    <property type="match status" value="2"/>
</dbReference>
<dbReference type="PROSITE" id="PS50189">
    <property type="entry name" value="NTR"/>
    <property type="match status" value="1"/>
</dbReference>
<sequence length="428" mass="45347">VTPPLTSNQFPPLLTGNQLPPPLTVPGPPRPVFPCGGELRGESGYVASEGFPRPYPPNTNCTWSITVPENQSASLSFRVFDLEPDLRCRFDVVSVWGGSGPDPPLLGRYCGTFRPGPLRAPSNRILVRMESDGATNGRGFLAWYSAGPAVGCVGGVLEQPQGTLSSPNWPEHNYPPGVSCTWYIRAPPGKVSMLSFRKLDVEPDAHCRYDHVSVFDGGRSDATRRVGRFCGEETPGPIISSGPELLVQFVSDLSVTADGFTASYVHRSPPGPIATPGPIVTPEGTGPIGGTGPIEGTSPIACPERCRRTGSLQSSFCASDFVLTGTVKSLTRGPPPDQGWVLISILGLYKGGGALGVPPPSKGTSMRMLLPCRLCPSLKKGSSYILMGRMGEGGGALLPPDAFVVPFRPQQQLQVLTNLSKRGCRGRA</sequence>
<evidence type="ECO:0000313" key="9">
    <source>
        <dbReference type="Ensembl" id="ENSMUNP00000025058.1"/>
    </source>
</evidence>
<dbReference type="InterPro" id="IPR000859">
    <property type="entry name" value="CUB_dom"/>
</dbReference>
<dbReference type="InterPro" id="IPR018933">
    <property type="entry name" value="Netrin_module_non-TIMP"/>
</dbReference>
<evidence type="ECO:0000256" key="2">
    <source>
        <dbReference type="ARBA" id="ARBA00004613"/>
    </source>
</evidence>
<dbReference type="Pfam" id="PF01759">
    <property type="entry name" value="NTR"/>
    <property type="match status" value="1"/>
</dbReference>
<dbReference type="GO" id="GO:0005615">
    <property type="term" value="C:extracellular space"/>
    <property type="evidence" value="ECO:0007669"/>
    <property type="project" value="TreeGrafter"/>
</dbReference>
<dbReference type="Ensembl" id="ENSMUNT00000034125.1">
    <property type="protein sequence ID" value="ENSMUNP00000025058.1"/>
    <property type="gene ID" value="ENSMUNG00000018786.1"/>
</dbReference>
<comment type="caution">
    <text evidence="7">Lacks conserved residue(s) required for the propagation of feature annotation.</text>
</comment>
<evidence type="ECO:0000256" key="8">
    <source>
        <dbReference type="SAM" id="MobiDB-lite"/>
    </source>
</evidence>
<reference evidence="9" key="2">
    <citation type="submission" date="2025-08" db="UniProtKB">
        <authorList>
            <consortium name="Ensembl"/>
        </authorList>
    </citation>
    <scope>IDENTIFICATION</scope>
</reference>
<name>A0A8V5GPR2_MELUD</name>
<protein>
    <submittedName>
        <fullName evidence="9">Uncharacterized protein</fullName>
    </submittedName>
</protein>
<keyword evidence="10" id="KW-1185">Reference proteome</keyword>
<dbReference type="GO" id="GO:0005518">
    <property type="term" value="F:collagen binding"/>
    <property type="evidence" value="ECO:0007669"/>
    <property type="project" value="TreeGrafter"/>
</dbReference>
<evidence type="ECO:0000256" key="4">
    <source>
        <dbReference type="ARBA" id="ARBA00022737"/>
    </source>
</evidence>
<dbReference type="GO" id="GO:0016504">
    <property type="term" value="F:peptidase activator activity"/>
    <property type="evidence" value="ECO:0007669"/>
    <property type="project" value="TreeGrafter"/>
</dbReference>
<keyword evidence="5" id="KW-1015">Disulfide bond</keyword>
<dbReference type="SUPFAM" id="SSF50242">
    <property type="entry name" value="TIMP-like"/>
    <property type="match status" value="1"/>
</dbReference>
<feature type="compositionally biased region" description="Pro residues" evidence="8">
    <location>
        <begin position="19"/>
        <end position="28"/>
    </location>
</feature>
<evidence type="ECO:0000256" key="6">
    <source>
        <dbReference type="ARBA" id="ARBA00023329"/>
    </source>
</evidence>
<evidence type="ECO:0000256" key="7">
    <source>
        <dbReference type="PROSITE-ProRule" id="PRU00059"/>
    </source>
</evidence>
<reference evidence="9" key="1">
    <citation type="submission" date="2020-03" db="EMBL/GenBank/DDBJ databases">
        <title>Melopsittacus undulatus (budgerigar) genome, bMelUnd1, maternal haplotype with Z.</title>
        <authorList>
            <person name="Gedman G."/>
            <person name="Mountcastle J."/>
            <person name="Haase B."/>
            <person name="Formenti G."/>
            <person name="Wright T."/>
            <person name="Apodaca J."/>
            <person name="Pelan S."/>
            <person name="Chow W."/>
            <person name="Rhie A."/>
            <person name="Howe K."/>
            <person name="Fedrigo O."/>
            <person name="Jarvis E.D."/>
        </authorList>
    </citation>
    <scope>NUCLEOTIDE SEQUENCE [LARGE SCALE GENOMIC DNA]</scope>
</reference>